<dbReference type="InterPro" id="IPR024934">
    <property type="entry name" value="Rubredoxin-like_dom"/>
</dbReference>
<dbReference type="InterPro" id="IPR024935">
    <property type="entry name" value="Rubredoxin_dom"/>
</dbReference>
<dbReference type="SUPFAM" id="SSF57802">
    <property type="entry name" value="Rubredoxin-like"/>
    <property type="match status" value="1"/>
</dbReference>
<dbReference type="InterPro" id="IPR038530">
    <property type="entry name" value="NiFe-hyd_HybE_sf"/>
</dbReference>
<dbReference type="AlphaFoldDB" id="B2IJ36"/>
<keyword evidence="2" id="KW-0813">Transport</keyword>
<dbReference type="InterPro" id="IPR023994">
    <property type="entry name" value="NiFe-hyd_HybE"/>
</dbReference>
<dbReference type="STRING" id="395963.Bind_1157"/>
<accession>B2IJ36</accession>
<protein>
    <submittedName>
        <fullName evidence="8">Rubredoxin-type Fe(Cys)4 protein</fullName>
    </submittedName>
</protein>
<feature type="region of interest" description="Disordered" evidence="6">
    <location>
        <begin position="255"/>
        <end position="295"/>
    </location>
</feature>
<reference evidence="9" key="1">
    <citation type="submission" date="2008-03" db="EMBL/GenBank/DDBJ databases">
        <title>Complete sequence of chromosome of Beijerinckia indica subsp. indica ATCC 9039.</title>
        <authorList>
            <consortium name="US DOE Joint Genome Institute"/>
            <person name="Copeland A."/>
            <person name="Lucas S."/>
            <person name="Lapidus A."/>
            <person name="Glavina del Rio T."/>
            <person name="Dalin E."/>
            <person name="Tice H."/>
            <person name="Bruce D."/>
            <person name="Goodwin L."/>
            <person name="Pitluck S."/>
            <person name="LaButti K."/>
            <person name="Schmutz J."/>
            <person name="Larimer F."/>
            <person name="Land M."/>
            <person name="Hauser L."/>
            <person name="Kyrpides N."/>
            <person name="Mikhailova N."/>
            <person name="Dunfield P.F."/>
            <person name="Dedysh S.N."/>
            <person name="Liesack W."/>
            <person name="Saw J.H."/>
            <person name="Alam M."/>
            <person name="Chen Y."/>
            <person name="Murrell J.C."/>
            <person name="Richardson P."/>
        </authorList>
    </citation>
    <scope>NUCLEOTIDE SEQUENCE [LARGE SCALE GENOMIC DNA]</scope>
    <source>
        <strain evidence="9">ATCC 9039 / DSM 1715 / NCIMB 8712</strain>
    </source>
</reference>
<reference evidence="8 9" key="2">
    <citation type="journal article" date="2010" name="J. Bacteriol.">
        <title>Complete genome sequence of Beijerinckia indica subsp. indica.</title>
        <authorList>
            <person name="Tamas I."/>
            <person name="Dedysh S.N."/>
            <person name="Liesack W."/>
            <person name="Stott M.B."/>
            <person name="Alam M."/>
            <person name="Murrell J.C."/>
            <person name="Dunfield P.F."/>
        </authorList>
    </citation>
    <scope>NUCLEOTIDE SEQUENCE [LARGE SCALE GENOMIC DNA]</scope>
    <source>
        <strain evidence="9">ATCC 9039 / DSM 1715 / NCIMB 8712</strain>
    </source>
</reference>
<organism evidence="8 9">
    <name type="scientific">Beijerinckia indica subsp. indica (strain ATCC 9039 / DSM 1715 / NCIMB 8712)</name>
    <dbReference type="NCBI Taxonomy" id="395963"/>
    <lineage>
        <taxon>Bacteria</taxon>
        <taxon>Pseudomonadati</taxon>
        <taxon>Pseudomonadota</taxon>
        <taxon>Alphaproteobacteria</taxon>
        <taxon>Hyphomicrobiales</taxon>
        <taxon>Beijerinckiaceae</taxon>
        <taxon>Beijerinckia</taxon>
    </lineage>
</organism>
<evidence type="ECO:0000256" key="4">
    <source>
        <dbReference type="ARBA" id="ARBA00022982"/>
    </source>
</evidence>
<name>B2IJ36_BEII9</name>
<evidence type="ECO:0000256" key="5">
    <source>
        <dbReference type="ARBA" id="ARBA00023004"/>
    </source>
</evidence>
<proteinExistence type="predicted"/>
<dbReference type="Gene3D" id="2.20.28.10">
    <property type="match status" value="1"/>
</dbReference>
<dbReference type="GO" id="GO:0043448">
    <property type="term" value="P:alkane catabolic process"/>
    <property type="evidence" value="ECO:0007669"/>
    <property type="project" value="TreeGrafter"/>
</dbReference>
<evidence type="ECO:0000313" key="8">
    <source>
        <dbReference type="EMBL" id="ACB94799.1"/>
    </source>
</evidence>
<comment type="cofactor">
    <cofactor evidence="1">
        <name>Fe(3+)</name>
        <dbReference type="ChEBI" id="CHEBI:29034"/>
    </cofactor>
</comment>
<dbReference type="PRINTS" id="PR00163">
    <property type="entry name" value="RUBREDOXIN"/>
</dbReference>
<dbReference type="InterPro" id="IPR018527">
    <property type="entry name" value="Rubredoxin_Fe_BS"/>
</dbReference>
<dbReference type="EMBL" id="CP001016">
    <property type="protein sequence ID" value="ACB94799.1"/>
    <property type="molecule type" value="Genomic_DNA"/>
</dbReference>
<keyword evidence="4" id="KW-0249">Electron transport</keyword>
<evidence type="ECO:0000256" key="2">
    <source>
        <dbReference type="ARBA" id="ARBA00022448"/>
    </source>
</evidence>
<dbReference type="NCBIfam" id="TIGR03993">
    <property type="entry name" value="hydrog_HybE"/>
    <property type="match status" value="1"/>
</dbReference>
<dbReference type="KEGG" id="bid:Bind_1157"/>
<dbReference type="PROSITE" id="PS00202">
    <property type="entry name" value="RUBREDOXIN"/>
    <property type="match status" value="1"/>
</dbReference>
<dbReference type="OrthoDB" id="9808980at2"/>
<dbReference type="PANTHER" id="PTHR47627">
    <property type="entry name" value="RUBREDOXIN"/>
    <property type="match status" value="1"/>
</dbReference>
<sequence>MSGTNSSALQRFEGSYLGDASRLPADAVLECKICWHVYDPAQGCETWQVPPGTAFKDLPDHWRCPVCDGARDQFMVVSAGRAPADPLALETDAEAIDPIMALLRDWPARMEALFREIHAGQMRGLPFLNDALGIKAVGFRAHEGQMLGVLITPWFMNLVLAPGPHEDWSVLTSGGKELIAFPSGVYEFTFVNRQGPSGKGSSGNGQTGNSKAGLELTPYKACSLFSPMSDFTTMPQAIETAEAVLTALFDASLCPPRKEASEPEPVAKEEKEPFRPDRRSLLFGPRAGDHGDETR</sequence>
<keyword evidence="5" id="KW-0408">Iron</keyword>
<dbReference type="Proteomes" id="UP000001695">
    <property type="component" value="Chromosome"/>
</dbReference>
<dbReference type="Pfam" id="PF00301">
    <property type="entry name" value="Rubredoxin"/>
    <property type="match status" value="1"/>
</dbReference>
<feature type="domain" description="Rubredoxin-like" evidence="7">
    <location>
        <begin position="26"/>
        <end position="77"/>
    </location>
</feature>
<evidence type="ECO:0000259" key="7">
    <source>
        <dbReference type="PROSITE" id="PS50903"/>
    </source>
</evidence>
<dbReference type="RefSeq" id="WP_012384156.1">
    <property type="nucleotide sequence ID" value="NC_010581.1"/>
</dbReference>
<dbReference type="GO" id="GO:0005506">
    <property type="term" value="F:iron ion binding"/>
    <property type="evidence" value="ECO:0007669"/>
    <property type="project" value="InterPro"/>
</dbReference>
<dbReference type="Gene3D" id="3.30.1460.40">
    <property type="entry name" value="[NiFe]-hydrogenase assembly chaperone, HybE"/>
    <property type="match status" value="1"/>
</dbReference>
<evidence type="ECO:0000256" key="1">
    <source>
        <dbReference type="ARBA" id="ARBA00001965"/>
    </source>
</evidence>
<feature type="compositionally biased region" description="Basic and acidic residues" evidence="6">
    <location>
        <begin position="256"/>
        <end position="280"/>
    </location>
</feature>
<evidence type="ECO:0000256" key="3">
    <source>
        <dbReference type="ARBA" id="ARBA00022723"/>
    </source>
</evidence>
<dbReference type="PROSITE" id="PS50903">
    <property type="entry name" value="RUBREDOXIN_LIKE"/>
    <property type="match status" value="1"/>
</dbReference>
<dbReference type="PANTHER" id="PTHR47627:SF1">
    <property type="entry name" value="RUBREDOXIN-1-RELATED"/>
    <property type="match status" value="1"/>
</dbReference>
<keyword evidence="9" id="KW-1185">Reference proteome</keyword>
<dbReference type="GO" id="GO:0009055">
    <property type="term" value="F:electron transfer activity"/>
    <property type="evidence" value="ECO:0007669"/>
    <property type="project" value="TreeGrafter"/>
</dbReference>
<keyword evidence="3" id="KW-0479">Metal-binding</keyword>
<evidence type="ECO:0000256" key="6">
    <source>
        <dbReference type="SAM" id="MobiDB-lite"/>
    </source>
</evidence>
<dbReference type="eggNOG" id="COG1773">
    <property type="taxonomic scope" value="Bacteria"/>
</dbReference>
<gene>
    <name evidence="8" type="ordered locus">Bind_1157</name>
</gene>
<dbReference type="HOGENOM" id="CLU_091699_0_0_5"/>
<dbReference type="InterPro" id="IPR050526">
    <property type="entry name" value="Rubredoxin_ET"/>
</dbReference>
<dbReference type="Pfam" id="PF11939">
    <property type="entry name" value="NiFe-hyd_HybE"/>
    <property type="match status" value="1"/>
</dbReference>
<dbReference type="CDD" id="cd00730">
    <property type="entry name" value="rubredoxin"/>
    <property type="match status" value="1"/>
</dbReference>
<evidence type="ECO:0000313" key="9">
    <source>
        <dbReference type="Proteomes" id="UP000001695"/>
    </source>
</evidence>